<dbReference type="Gene3D" id="1.25.40.10">
    <property type="entry name" value="Tetratricopeptide repeat domain"/>
    <property type="match status" value="4"/>
</dbReference>
<dbReference type="Proteomes" id="UP001055712">
    <property type="component" value="Unassembled WGS sequence"/>
</dbReference>
<dbReference type="Pfam" id="PF01535">
    <property type="entry name" value="PPR"/>
    <property type="match status" value="3"/>
</dbReference>
<evidence type="ECO:0000313" key="5">
    <source>
        <dbReference type="EMBL" id="KAI3436680.1"/>
    </source>
</evidence>
<gene>
    <name evidence="5" type="ORF">D9Q98_006096</name>
</gene>
<dbReference type="AlphaFoldDB" id="A0A9D4Z0Y6"/>
<dbReference type="InterPro" id="IPR033443">
    <property type="entry name" value="PROP1-like_PPR_dom"/>
</dbReference>
<dbReference type="InterPro" id="IPR002885">
    <property type="entry name" value="PPR_rpt"/>
</dbReference>
<reference evidence="5" key="1">
    <citation type="journal article" date="2019" name="Plant J.">
        <title>Chlorella vulgaris genome assembly and annotation reveals the molecular basis for metabolic acclimation to high light conditions.</title>
        <authorList>
            <person name="Cecchin M."/>
            <person name="Marcolungo L."/>
            <person name="Rossato M."/>
            <person name="Girolomoni L."/>
            <person name="Cosentino E."/>
            <person name="Cuine S."/>
            <person name="Li-Beisson Y."/>
            <person name="Delledonne M."/>
            <person name="Ballottari M."/>
        </authorList>
    </citation>
    <scope>NUCLEOTIDE SEQUENCE</scope>
    <source>
        <strain evidence="5">211/11P</strain>
    </source>
</reference>
<dbReference type="InterPro" id="IPR011990">
    <property type="entry name" value="TPR-like_helical_dom_sf"/>
</dbReference>
<comment type="similarity">
    <text evidence="1">Belongs to the PPR family. P subfamily.</text>
</comment>
<feature type="repeat" description="PPR" evidence="3">
    <location>
        <begin position="421"/>
        <end position="455"/>
    </location>
</feature>
<feature type="repeat" description="PPR" evidence="3">
    <location>
        <begin position="313"/>
        <end position="347"/>
    </location>
</feature>
<evidence type="ECO:0000256" key="2">
    <source>
        <dbReference type="ARBA" id="ARBA00022737"/>
    </source>
</evidence>
<name>A0A9D4Z0Y6_CHLVU</name>
<dbReference type="EMBL" id="SIDB01000002">
    <property type="protein sequence ID" value="KAI3436680.1"/>
    <property type="molecule type" value="Genomic_DNA"/>
</dbReference>
<protein>
    <recommendedName>
        <fullName evidence="4">PROP1-like PPR domain-containing protein</fullName>
    </recommendedName>
</protein>
<feature type="repeat" description="PPR" evidence="3">
    <location>
        <begin position="696"/>
        <end position="730"/>
    </location>
</feature>
<comment type="caution">
    <text evidence="5">The sequence shown here is derived from an EMBL/GenBank/DDBJ whole genome shotgun (WGS) entry which is preliminary data.</text>
</comment>
<keyword evidence="6" id="KW-1185">Reference proteome</keyword>
<dbReference type="Pfam" id="PF13812">
    <property type="entry name" value="PPR_3"/>
    <property type="match status" value="1"/>
</dbReference>
<feature type="repeat" description="PPR" evidence="3">
    <location>
        <begin position="832"/>
        <end position="866"/>
    </location>
</feature>
<dbReference type="Pfam" id="PF13041">
    <property type="entry name" value="PPR_2"/>
    <property type="match status" value="2"/>
</dbReference>
<dbReference type="PANTHER" id="PTHR47447">
    <property type="entry name" value="OS03G0856100 PROTEIN"/>
    <property type="match status" value="1"/>
</dbReference>
<feature type="repeat" description="PPR" evidence="3">
    <location>
        <begin position="383"/>
        <end position="417"/>
    </location>
</feature>
<evidence type="ECO:0000313" key="6">
    <source>
        <dbReference type="Proteomes" id="UP001055712"/>
    </source>
</evidence>
<feature type="repeat" description="PPR" evidence="3">
    <location>
        <begin position="797"/>
        <end position="831"/>
    </location>
</feature>
<feature type="repeat" description="PPR" evidence="3">
    <location>
        <begin position="278"/>
        <end position="312"/>
    </location>
</feature>
<sequence length="912" mass="95520">MLSTLGRGIGFFADAAASTAASLGTAKGSLIASQRGYGASGASRPAGVSLRNPQSRLAIQAQAVAEIEARNYGAGGRRSQEAPRHLQVLPAFPEGSGTLPEILYRLLDPAASVELPAAGTVTLRDSDNRELDKLVAALGRNKSTWRRALMLHEWLLEIDHRPDDRLCTTLMRVCAQHGQAAAALSLYDWMRSPREDGGGGLTPTVFTYTAAMRAALTGSMTDRALQVWDDAVAAKCEIDCRLCTTLIEVCGRRGDTHRALAAYSQMRDAPKDSRMAPSVHAYTAAMRAASEGGSWEAALAIWDDLQAAGCKPTGHAYAAVISACAAGGQWQKAVGLFDDMLAWGVRPDVVSCTALITALGTDGQWERAEKVVEWMLRSEIKPNVRTYTALITALGNARQWSRALDIVKRMRRHAFGGLEPNAYTYSALLKTMGEQGKWQMAERFFTELEGEQLELMVKEAGGSSPPAAGAAAAAVSVLPSRQRDQQQHAAAASRAAQAASSHGTAVSAFPGMSKVLPTQATPTTASSSREAIAAAAATVAAMAAARQQQLAAGGASATIMFETELLQQLPLLKLAAQQPQHQEAPVSATPANSAAFSYFSGAAKSGSKRPAVDSGSPVSVADAAAAAATAGSAGGEQQPLGAAWTNDNAAIRGLSFHLNELSAAPAAVAAVAGQSSNVVPAGMKLKPLPKGRGPVNEVVCGALMLAYERAGKWEEAVAVLDRAEVLGITPNTIMYNTAISALGKAQQVEAAAALFARMPTPDAVSYETLIAAYGMSGMAEPAEAAFKRMRSAGFAPRDYAYCGLIAAHSFQGDWKRALQVRSRMSSAGVQPTVHVFNALIAACDRAHQYERAVELSREMKRCGVNPNSVTTSLLEGVCKEGVRAVESQQAAAAALSAAVAAAGTLMIRAGIF</sequence>
<dbReference type="PANTHER" id="PTHR47447:SF17">
    <property type="entry name" value="OS12G0638900 PROTEIN"/>
    <property type="match status" value="1"/>
</dbReference>
<evidence type="ECO:0000256" key="3">
    <source>
        <dbReference type="PROSITE-ProRule" id="PRU00708"/>
    </source>
</evidence>
<evidence type="ECO:0000259" key="4">
    <source>
        <dbReference type="Pfam" id="PF17177"/>
    </source>
</evidence>
<dbReference type="OrthoDB" id="185373at2759"/>
<dbReference type="Pfam" id="PF17177">
    <property type="entry name" value="PPR_long"/>
    <property type="match status" value="1"/>
</dbReference>
<keyword evidence="2" id="KW-0677">Repeat</keyword>
<feature type="domain" description="PROP1-like PPR" evidence="4">
    <location>
        <begin position="161"/>
        <end position="332"/>
    </location>
</feature>
<proteinExistence type="inferred from homology"/>
<accession>A0A9D4Z0Y6</accession>
<organism evidence="5 6">
    <name type="scientific">Chlorella vulgaris</name>
    <name type="common">Green alga</name>
    <dbReference type="NCBI Taxonomy" id="3077"/>
    <lineage>
        <taxon>Eukaryota</taxon>
        <taxon>Viridiplantae</taxon>
        <taxon>Chlorophyta</taxon>
        <taxon>core chlorophytes</taxon>
        <taxon>Trebouxiophyceae</taxon>
        <taxon>Chlorellales</taxon>
        <taxon>Chlorellaceae</taxon>
        <taxon>Chlorella clade</taxon>
        <taxon>Chlorella</taxon>
    </lineage>
</organism>
<dbReference type="NCBIfam" id="TIGR00756">
    <property type="entry name" value="PPR"/>
    <property type="match status" value="8"/>
</dbReference>
<feature type="repeat" description="PPR" evidence="3">
    <location>
        <begin position="348"/>
        <end position="382"/>
    </location>
</feature>
<feature type="repeat" description="PPR" evidence="3">
    <location>
        <begin position="762"/>
        <end position="796"/>
    </location>
</feature>
<dbReference type="PROSITE" id="PS51375">
    <property type="entry name" value="PPR"/>
    <property type="match status" value="9"/>
</dbReference>
<reference evidence="5" key="2">
    <citation type="submission" date="2020-11" db="EMBL/GenBank/DDBJ databases">
        <authorList>
            <person name="Cecchin M."/>
            <person name="Marcolungo L."/>
            <person name="Rossato M."/>
            <person name="Girolomoni L."/>
            <person name="Cosentino E."/>
            <person name="Cuine S."/>
            <person name="Li-Beisson Y."/>
            <person name="Delledonne M."/>
            <person name="Ballottari M."/>
        </authorList>
    </citation>
    <scope>NUCLEOTIDE SEQUENCE</scope>
    <source>
        <strain evidence="5">211/11P</strain>
        <tissue evidence="5">Whole cell</tissue>
    </source>
</reference>
<evidence type="ECO:0000256" key="1">
    <source>
        <dbReference type="ARBA" id="ARBA00007626"/>
    </source>
</evidence>